<dbReference type="EMBL" id="BAAAEI010000020">
    <property type="protein sequence ID" value="GAA0365531.1"/>
    <property type="molecule type" value="Genomic_DNA"/>
</dbReference>
<keyword evidence="2" id="KW-1185">Reference proteome</keyword>
<dbReference type="Proteomes" id="UP001501757">
    <property type="component" value="Unassembled WGS sequence"/>
</dbReference>
<name>A0ABN0XJU1_9ALTE</name>
<proteinExistence type="predicted"/>
<dbReference type="Pfam" id="PF12069">
    <property type="entry name" value="DUF3549"/>
    <property type="match status" value="1"/>
</dbReference>
<gene>
    <name evidence="1" type="ORF">GCM10009092_32380</name>
</gene>
<evidence type="ECO:0000313" key="1">
    <source>
        <dbReference type="EMBL" id="GAA0365531.1"/>
    </source>
</evidence>
<protein>
    <submittedName>
        <fullName evidence="1">DUF3549 family protein</fullName>
    </submittedName>
</protein>
<accession>A0ABN0XJU1</accession>
<dbReference type="RefSeq" id="WP_343846271.1">
    <property type="nucleotide sequence ID" value="NZ_BAAAEI010000020.1"/>
</dbReference>
<comment type="caution">
    <text evidence="1">The sequence shown here is derived from an EMBL/GenBank/DDBJ whole genome shotgun (WGS) entry which is preliminary data.</text>
</comment>
<organism evidence="1 2">
    <name type="scientific">Bowmanella denitrificans</name>
    <dbReference type="NCBI Taxonomy" id="366582"/>
    <lineage>
        <taxon>Bacteria</taxon>
        <taxon>Pseudomonadati</taxon>
        <taxon>Pseudomonadota</taxon>
        <taxon>Gammaproteobacteria</taxon>
        <taxon>Alteromonadales</taxon>
        <taxon>Alteromonadaceae</taxon>
        <taxon>Bowmanella</taxon>
    </lineage>
</organism>
<sequence length="338" mass="38013">MTSISTLSEFLLQSGCQYRVYDLGRAIRKLDPQTFLDIENNRKAHPYPRLGYAWLAVLFWNKQLSHQQYIWFLKLPLDEQGMLVSAARNHFLGIVLEALGKQMDNASPDTLPEHPYGFVPGQQQMADFNALVRKAMKLPESEHLANVQAYIRAPADQEWQSLALQGLADLAASLDDPKTRQLFISQFTALHQQVQLTLLNSLENHQLDVGLSEFILAQMAAHPTQPAWQIAGLRALSQSQADGLVADTLSKLLQGEQIDSDLLITISGRHWHRLLPHDLLSPYINLVAEHTPDLFAPVFADLVRLPQLRTAMLAMLRSTDKSPALTQAIGRLFSEQQQ</sequence>
<evidence type="ECO:0000313" key="2">
    <source>
        <dbReference type="Proteomes" id="UP001501757"/>
    </source>
</evidence>
<reference evidence="1 2" key="1">
    <citation type="journal article" date="2019" name="Int. J. Syst. Evol. Microbiol.">
        <title>The Global Catalogue of Microorganisms (GCM) 10K type strain sequencing project: providing services to taxonomists for standard genome sequencing and annotation.</title>
        <authorList>
            <consortium name="The Broad Institute Genomics Platform"/>
            <consortium name="The Broad Institute Genome Sequencing Center for Infectious Disease"/>
            <person name="Wu L."/>
            <person name="Ma J."/>
        </authorList>
    </citation>
    <scope>NUCLEOTIDE SEQUENCE [LARGE SCALE GENOMIC DNA]</scope>
    <source>
        <strain evidence="1 2">JCM 13378</strain>
    </source>
</reference>
<dbReference type="InterPro" id="IPR021936">
    <property type="entry name" value="DUF3549"/>
</dbReference>